<dbReference type="PROSITE" id="PS50175">
    <property type="entry name" value="ASP_PROT_RETROV"/>
    <property type="match status" value="1"/>
</dbReference>
<feature type="domain" description="Reverse transcriptase" evidence="6">
    <location>
        <begin position="644"/>
        <end position="821"/>
    </location>
</feature>
<evidence type="ECO:0000256" key="2">
    <source>
        <dbReference type="PROSITE-ProRule" id="PRU00047"/>
    </source>
</evidence>
<dbReference type="SUPFAM" id="SSF56672">
    <property type="entry name" value="DNA/RNA polymerases"/>
    <property type="match status" value="1"/>
</dbReference>
<reference evidence="9" key="1">
    <citation type="journal article" date="2015" name="Proc. Natl. Acad. Sci. U.S.A.">
        <title>Genome sequence of the Asian Tiger mosquito, Aedes albopictus, reveals insights into its biology, genetics, and evolution.</title>
        <authorList>
            <person name="Chen X.G."/>
            <person name="Jiang X."/>
            <person name="Gu J."/>
            <person name="Xu M."/>
            <person name="Wu Y."/>
            <person name="Deng Y."/>
            <person name="Zhang C."/>
            <person name="Bonizzoni M."/>
            <person name="Dermauw W."/>
            <person name="Vontas J."/>
            <person name="Armbruster P."/>
            <person name="Huang X."/>
            <person name="Yang Y."/>
            <person name="Zhang H."/>
            <person name="He W."/>
            <person name="Peng H."/>
            <person name="Liu Y."/>
            <person name="Wu K."/>
            <person name="Chen J."/>
            <person name="Lirakis M."/>
            <person name="Topalis P."/>
            <person name="Van Leeuwen T."/>
            <person name="Hall A.B."/>
            <person name="Jiang X."/>
            <person name="Thorpe C."/>
            <person name="Mueller R.L."/>
            <person name="Sun C."/>
            <person name="Waterhouse R.M."/>
            <person name="Yan G."/>
            <person name="Tu Z.J."/>
            <person name="Fang X."/>
            <person name="James A.A."/>
        </authorList>
    </citation>
    <scope>NUCLEOTIDE SEQUENCE [LARGE SCALE GENOMIC DNA]</scope>
    <source>
        <strain evidence="9">Foshan</strain>
    </source>
</reference>
<evidence type="ECO:0000313" key="8">
    <source>
        <dbReference type="EnsemblMetazoa" id="AALFPA23_000028.P35"/>
    </source>
</evidence>
<keyword evidence="2" id="KW-0863">Zinc-finger</keyword>
<feature type="region of interest" description="Disordered" evidence="3">
    <location>
        <begin position="1456"/>
        <end position="1481"/>
    </location>
</feature>
<dbReference type="CDD" id="cd09274">
    <property type="entry name" value="RNase_HI_RT_Ty3"/>
    <property type="match status" value="1"/>
</dbReference>
<dbReference type="InterPro" id="IPR001995">
    <property type="entry name" value="Peptidase_A2_cat"/>
</dbReference>
<feature type="domain" description="CCHC-type" evidence="4">
    <location>
        <begin position="417"/>
        <end position="432"/>
    </location>
</feature>
<feature type="region of interest" description="Disordered" evidence="3">
    <location>
        <begin position="1"/>
        <end position="101"/>
    </location>
</feature>
<evidence type="ECO:0000259" key="6">
    <source>
        <dbReference type="PROSITE" id="PS50878"/>
    </source>
</evidence>
<dbReference type="Gene3D" id="3.30.70.270">
    <property type="match status" value="2"/>
</dbReference>
<organism evidence="8 9">
    <name type="scientific">Aedes albopictus</name>
    <name type="common">Asian tiger mosquito</name>
    <name type="synonym">Stegomyia albopicta</name>
    <dbReference type="NCBI Taxonomy" id="7160"/>
    <lineage>
        <taxon>Eukaryota</taxon>
        <taxon>Metazoa</taxon>
        <taxon>Ecdysozoa</taxon>
        <taxon>Arthropoda</taxon>
        <taxon>Hexapoda</taxon>
        <taxon>Insecta</taxon>
        <taxon>Pterygota</taxon>
        <taxon>Neoptera</taxon>
        <taxon>Endopterygota</taxon>
        <taxon>Diptera</taxon>
        <taxon>Nematocera</taxon>
        <taxon>Culicoidea</taxon>
        <taxon>Culicidae</taxon>
        <taxon>Culicinae</taxon>
        <taxon>Aedini</taxon>
        <taxon>Aedes</taxon>
        <taxon>Stegomyia</taxon>
    </lineage>
</organism>
<name>A0ABM1XIM0_AEDAL</name>
<dbReference type="Gene3D" id="3.10.10.10">
    <property type="entry name" value="HIV Type 1 Reverse Transcriptase, subunit A, domain 1"/>
    <property type="match status" value="1"/>
</dbReference>
<feature type="region of interest" description="Disordered" evidence="3">
    <location>
        <begin position="1354"/>
        <end position="1389"/>
    </location>
</feature>
<dbReference type="Pfam" id="PF00665">
    <property type="entry name" value="rve"/>
    <property type="match status" value="1"/>
</dbReference>
<dbReference type="Pfam" id="PF17919">
    <property type="entry name" value="RT_RNaseH_2"/>
    <property type="match status" value="1"/>
</dbReference>
<dbReference type="EC" id="2.7.7.49" evidence="1"/>
<dbReference type="Pfam" id="PF00078">
    <property type="entry name" value="RVT_1"/>
    <property type="match status" value="1"/>
</dbReference>
<dbReference type="PROSITE" id="PS50878">
    <property type="entry name" value="RT_POL"/>
    <property type="match status" value="1"/>
</dbReference>
<dbReference type="InterPro" id="IPR036397">
    <property type="entry name" value="RNaseH_sf"/>
</dbReference>
<dbReference type="PANTHER" id="PTHR37984">
    <property type="entry name" value="PROTEIN CBG26694"/>
    <property type="match status" value="1"/>
</dbReference>
<accession>A0ABM1XIM0</accession>
<dbReference type="RefSeq" id="XP_062713807.1">
    <property type="nucleotide sequence ID" value="XM_062857823.1"/>
</dbReference>
<dbReference type="Gene3D" id="3.30.420.10">
    <property type="entry name" value="Ribonuclease H-like superfamily/Ribonuclease H"/>
    <property type="match status" value="1"/>
</dbReference>
<dbReference type="Gene3D" id="4.10.60.10">
    <property type="entry name" value="Zinc finger, CCHC-type"/>
    <property type="match status" value="1"/>
</dbReference>
<dbReference type="SMART" id="SM00343">
    <property type="entry name" value="ZnF_C2HC"/>
    <property type="match status" value="2"/>
</dbReference>
<evidence type="ECO:0000256" key="1">
    <source>
        <dbReference type="ARBA" id="ARBA00012493"/>
    </source>
</evidence>
<feature type="compositionally biased region" description="Low complexity" evidence="3">
    <location>
        <begin position="32"/>
        <end position="48"/>
    </location>
</feature>
<dbReference type="PROSITE" id="PS50158">
    <property type="entry name" value="ZF_CCHC"/>
    <property type="match status" value="1"/>
</dbReference>
<evidence type="ECO:0000259" key="4">
    <source>
        <dbReference type="PROSITE" id="PS50158"/>
    </source>
</evidence>
<evidence type="ECO:0000259" key="5">
    <source>
        <dbReference type="PROSITE" id="PS50175"/>
    </source>
</evidence>
<proteinExistence type="predicted"/>
<feature type="domain" description="Peptidase A2" evidence="5">
    <location>
        <begin position="486"/>
        <end position="579"/>
    </location>
</feature>
<dbReference type="SUPFAM" id="SSF53098">
    <property type="entry name" value="Ribonuclease H-like"/>
    <property type="match status" value="1"/>
</dbReference>
<feature type="compositionally biased region" description="Low complexity" evidence="3">
    <location>
        <begin position="85"/>
        <end position="95"/>
    </location>
</feature>
<feature type="compositionally biased region" description="Basic and acidic residues" evidence="3">
    <location>
        <begin position="1363"/>
        <end position="1382"/>
    </location>
</feature>
<dbReference type="PANTHER" id="PTHR37984:SF11">
    <property type="entry name" value="INTEGRASE CATALYTIC DOMAIN-CONTAINING PROTEIN"/>
    <property type="match status" value="1"/>
</dbReference>
<dbReference type="CDD" id="cd01647">
    <property type="entry name" value="RT_LTR"/>
    <property type="match status" value="1"/>
</dbReference>
<reference evidence="8" key="2">
    <citation type="submission" date="2025-05" db="UniProtKB">
        <authorList>
            <consortium name="EnsemblMetazoa"/>
        </authorList>
    </citation>
    <scope>IDENTIFICATION</scope>
    <source>
        <strain evidence="8">Foshan</strain>
    </source>
</reference>
<feature type="compositionally biased region" description="Basic and acidic residues" evidence="3">
    <location>
        <begin position="1458"/>
        <end position="1481"/>
    </location>
</feature>
<dbReference type="InterPro" id="IPR041577">
    <property type="entry name" value="RT_RNaseH_2"/>
</dbReference>
<dbReference type="Gene3D" id="3.10.20.370">
    <property type="match status" value="1"/>
</dbReference>
<dbReference type="InterPro" id="IPR041588">
    <property type="entry name" value="Integrase_H2C2"/>
</dbReference>
<feature type="domain" description="Integrase catalytic" evidence="7">
    <location>
        <begin position="1185"/>
        <end position="1343"/>
    </location>
</feature>
<dbReference type="GeneID" id="134290645"/>
<dbReference type="PROSITE" id="PS50994">
    <property type="entry name" value="INTEGRASE"/>
    <property type="match status" value="1"/>
</dbReference>
<dbReference type="InterPro" id="IPR043128">
    <property type="entry name" value="Rev_trsase/Diguanyl_cyclase"/>
</dbReference>
<keyword evidence="9" id="KW-1185">Reference proteome</keyword>
<dbReference type="EnsemblMetazoa" id="AALFPA23_000028.R35">
    <property type="protein sequence ID" value="AALFPA23_000028.P35"/>
    <property type="gene ID" value="AALFPA23_000028"/>
</dbReference>
<dbReference type="Gene3D" id="1.10.340.70">
    <property type="match status" value="1"/>
</dbReference>
<feature type="region of interest" description="Disordered" evidence="3">
    <location>
        <begin position="360"/>
        <end position="390"/>
    </location>
</feature>
<keyword evidence="2" id="KW-0479">Metal-binding</keyword>
<dbReference type="InterPro" id="IPR050951">
    <property type="entry name" value="Retrovirus_Pol_polyprotein"/>
</dbReference>
<dbReference type="InterPro" id="IPR001584">
    <property type="entry name" value="Integrase_cat-core"/>
</dbReference>
<protein>
    <recommendedName>
        <fullName evidence="1">RNA-directed DNA polymerase</fullName>
        <ecNumber evidence="1">2.7.7.49</ecNumber>
    </recommendedName>
</protein>
<feature type="compositionally biased region" description="Basic and acidic residues" evidence="3">
    <location>
        <begin position="49"/>
        <end position="73"/>
    </location>
</feature>
<evidence type="ECO:0000313" key="9">
    <source>
        <dbReference type="Proteomes" id="UP000069940"/>
    </source>
</evidence>
<sequence length="1498" mass="169166">MANNGKYVRTVDTSTHDDDNNSTTDQVESEHSSTPSSPRSNSQSSDGSYRSDYESDIDDNHVEEVAEIPDRTHASAPAAPPSPPSVACSAPTASPTGNTTCDTVEVQNAARIERMEKMIAGINEALSRFQPGPTRPSFGENPDATWSFPSETSLCTTPTSSSSIRWDHVKPFPSGIPANKMWEEWNRYMENFEIAATLGNVNDPVKRTQLLFLSMGSELQEIAKAAKLRPSLTNPDCYKDFVANVKGYFRSLTDTAAEHEAFTRMKQEAGEKAVTFHARLMCKVRSCNYSVDDEDRFVRAQLLNGLKNRELVKQARTYGFDTNFIVQSATRDETFEAETHRHEESSAFEVRKMNRAATYSGNYRKRPNVGRRTEEPPVKQHQGNALNQRSQDRHSRCNRCFLFRHRNGQCPALNRNCNRCGKRGHFVAACRQKQVNFAQNERNDISTDRMTSPIEDKYKDDKQQEVNALTLQDVLIDCTVGSSSAIRFLIDSGADANIIGGKDWERLEQEARSGKAILEMMGSTSSNRLHAYGMREPMVVECIFKADILKVGLNSSELTTSAVFYVVPKGTRSLLGRSTASDMGLLQINNTINQCETNIFPKMPGVKVRFSVNSDVPPAKNAYYNVPAAYREAARTRLHEMAAQGIIERVTWAPNWISGMSAVAKGCNDFRLVVNMRAANRAINREYYRLPLLDEMRVKLHGSRYFSKLDLRSAFYHLELSEESRDLTTFLAEDGMYRFTRLMFGVNCAPEIFQREMVRILEGIDNIIVFIDDILIFAETLESLRKTVSKVLQVLRENNLTLNQEKCEYDQTRIKFVGHLLDADGFHIDDEKIKSVRRFREPTTLSELRSFLGLTTFLSPYLENYANVTSPLWAATATKAWLWGPEQSEAFASIKQKIIECTISLGFFSDKDDTILYTDASPVALGAVLVQASPNQPPRIISFASKALTPTEKSYAQNQREALGAVWAVEHFSYFLLGRHFTLRTDAQGVSFILNRSREESKRALTRADGWALRLTPYSYTVEYVRGIDNIADSSSRLYDGDDAPFDDEASPWEIASLETNSIEFLTEMDIRTGTAADEILLQVTSAIETGMWHKDLRKYQAIENELTFRNGILLKTGCAVVPKALQTRALEVAHEGHPTVAKMKSIMRQRVWWPGMASDITKWVNSCETCCVNGKPERPTPMDRVFAPKTAWESIAIDFNGPYTKFGGILILVIVDYRSRYIIARPVRSTKFEHTKNVLDDVFDKEGYPKTIRTDNGPPFNGTDFSEYCKERDITATFSTPLFPQQNGLAESSMKVINKAMAAATSNKTDYAEELKKAIDAHNAAAHSVTKVPPEEVMYGRKIKRGLPLIQHGKSSYDEDDLERRDREGKIAGKKREDSRRGARRCRVKPGDEVVIERQNRPKGYSRFSPTRYTVIEERNGILILNDGNGKVAKRHVTQTKKVGRWRDLQHQVSIPSDEKQSITEKASSESFHRPSREKRAPTYLHDYVQVVENCQM</sequence>
<dbReference type="InterPro" id="IPR000477">
    <property type="entry name" value="RT_dom"/>
</dbReference>
<dbReference type="Pfam" id="PF17921">
    <property type="entry name" value="Integrase_H2C2"/>
    <property type="match status" value="1"/>
</dbReference>
<evidence type="ECO:0000256" key="3">
    <source>
        <dbReference type="SAM" id="MobiDB-lite"/>
    </source>
</evidence>
<keyword evidence="2" id="KW-0862">Zinc</keyword>
<dbReference type="Proteomes" id="UP000069940">
    <property type="component" value="Unassembled WGS sequence"/>
</dbReference>
<dbReference type="InterPro" id="IPR043502">
    <property type="entry name" value="DNA/RNA_pol_sf"/>
</dbReference>
<dbReference type="InterPro" id="IPR001878">
    <property type="entry name" value="Znf_CCHC"/>
</dbReference>
<dbReference type="InterPro" id="IPR012337">
    <property type="entry name" value="RNaseH-like_sf"/>
</dbReference>
<evidence type="ECO:0000259" key="7">
    <source>
        <dbReference type="PROSITE" id="PS50994"/>
    </source>
</evidence>